<keyword evidence="3" id="KW-1185">Reference proteome</keyword>
<gene>
    <name evidence="2" type="ORF">LECACI_7A006884</name>
</gene>
<dbReference type="GO" id="GO:0005524">
    <property type="term" value="F:ATP binding"/>
    <property type="evidence" value="ECO:0007669"/>
    <property type="project" value="InterPro"/>
</dbReference>
<evidence type="ECO:0000313" key="3">
    <source>
        <dbReference type="Proteomes" id="UP001296104"/>
    </source>
</evidence>
<dbReference type="InterPro" id="IPR000719">
    <property type="entry name" value="Prot_kinase_dom"/>
</dbReference>
<evidence type="ECO:0000259" key="1">
    <source>
        <dbReference type="PROSITE" id="PS50011"/>
    </source>
</evidence>
<dbReference type="PROSITE" id="PS50011">
    <property type="entry name" value="PROTEIN_KINASE_DOM"/>
    <property type="match status" value="1"/>
</dbReference>
<organism evidence="2 3">
    <name type="scientific">Lecanosticta acicola</name>
    <dbReference type="NCBI Taxonomy" id="111012"/>
    <lineage>
        <taxon>Eukaryota</taxon>
        <taxon>Fungi</taxon>
        <taxon>Dikarya</taxon>
        <taxon>Ascomycota</taxon>
        <taxon>Pezizomycotina</taxon>
        <taxon>Dothideomycetes</taxon>
        <taxon>Dothideomycetidae</taxon>
        <taxon>Mycosphaerellales</taxon>
        <taxon>Mycosphaerellaceae</taxon>
        <taxon>Lecanosticta</taxon>
    </lineage>
</organism>
<feature type="domain" description="Protein kinase" evidence="1">
    <location>
        <begin position="1"/>
        <end position="203"/>
    </location>
</feature>
<dbReference type="Gene3D" id="1.10.510.10">
    <property type="entry name" value="Transferase(Phosphotransferase) domain 1"/>
    <property type="match status" value="1"/>
</dbReference>
<sequence>MDYETADGSQFSLREIASEDGASKGTLIAAFVDGRVSKRRNAYAGKSSQNIEELDEVAVIQHLEAVPSENVFPLLPKGFTIAPPFDAKNHYLKAPQFTYDDKHPGNTFVANVLSHEASILEQLRQHPHPSIAQYYGACVKDGRITHLCLKRCYCNLVEYSHVDLSSGDRERLMTEIREGIEHMHSLGMAHNDINPRAQHPIPR</sequence>
<keyword evidence="2" id="KW-0808">Transferase</keyword>
<dbReference type="Proteomes" id="UP001296104">
    <property type="component" value="Unassembled WGS sequence"/>
</dbReference>
<dbReference type="SUPFAM" id="SSF56112">
    <property type="entry name" value="Protein kinase-like (PK-like)"/>
    <property type="match status" value="1"/>
</dbReference>
<reference evidence="2" key="1">
    <citation type="submission" date="2023-11" db="EMBL/GenBank/DDBJ databases">
        <authorList>
            <person name="Alioto T."/>
            <person name="Alioto T."/>
            <person name="Gomez Garrido J."/>
        </authorList>
    </citation>
    <scope>NUCLEOTIDE SEQUENCE</scope>
</reference>
<dbReference type="AlphaFoldDB" id="A0AAI8Z3D0"/>
<accession>A0AAI8Z3D0</accession>
<keyword evidence="2" id="KW-0418">Kinase</keyword>
<dbReference type="InterPro" id="IPR011009">
    <property type="entry name" value="Kinase-like_dom_sf"/>
</dbReference>
<comment type="caution">
    <text evidence="2">The sequence shown here is derived from an EMBL/GenBank/DDBJ whole genome shotgun (WGS) entry which is preliminary data.</text>
</comment>
<name>A0AAI8Z3D0_9PEZI</name>
<protein>
    <submittedName>
        <fullName evidence="2">3-phosphoinositide-dependent kinase</fullName>
    </submittedName>
</protein>
<dbReference type="EMBL" id="CAVMBE010000052">
    <property type="protein sequence ID" value="CAK4031726.1"/>
    <property type="molecule type" value="Genomic_DNA"/>
</dbReference>
<evidence type="ECO:0000313" key="2">
    <source>
        <dbReference type="EMBL" id="CAK4031726.1"/>
    </source>
</evidence>
<proteinExistence type="predicted"/>
<dbReference type="GO" id="GO:0004672">
    <property type="term" value="F:protein kinase activity"/>
    <property type="evidence" value="ECO:0007669"/>
    <property type="project" value="InterPro"/>
</dbReference>